<dbReference type="InterPro" id="IPR050091">
    <property type="entry name" value="PKS_NRPS_Biosynth_Enz"/>
</dbReference>
<dbReference type="SUPFAM" id="SSF47336">
    <property type="entry name" value="ACP-like"/>
    <property type="match status" value="1"/>
</dbReference>
<dbReference type="GO" id="GO:0005737">
    <property type="term" value="C:cytoplasm"/>
    <property type="evidence" value="ECO:0007669"/>
    <property type="project" value="TreeGrafter"/>
</dbReference>
<dbReference type="InterPro" id="IPR036736">
    <property type="entry name" value="ACP-like_sf"/>
</dbReference>
<dbReference type="AlphaFoldDB" id="A0A7U4P806"/>
<dbReference type="GO" id="GO:0006633">
    <property type="term" value="P:fatty acid biosynthetic process"/>
    <property type="evidence" value="ECO:0007669"/>
    <property type="project" value="InterPro"/>
</dbReference>
<geneLocation type="plasmid" evidence="5 6">
    <name>unnamed</name>
</geneLocation>
<dbReference type="SMART" id="SM00823">
    <property type="entry name" value="PKS_PP"/>
    <property type="match status" value="1"/>
</dbReference>
<dbReference type="InterPro" id="IPR006162">
    <property type="entry name" value="Ppantetheine_attach_site"/>
</dbReference>
<dbReference type="InterPro" id="IPR018201">
    <property type="entry name" value="Ketoacyl_synth_AS"/>
</dbReference>
<dbReference type="CDD" id="cd00833">
    <property type="entry name" value="PKS"/>
    <property type="match status" value="1"/>
</dbReference>
<evidence type="ECO:0000313" key="6">
    <source>
        <dbReference type="Proteomes" id="UP000594943"/>
    </source>
</evidence>
<dbReference type="PROSITE" id="PS00012">
    <property type="entry name" value="PHOSPHOPANTETHEINE"/>
    <property type="match status" value="1"/>
</dbReference>
<dbReference type="GO" id="GO:0004312">
    <property type="term" value="F:fatty acid synthase activity"/>
    <property type="evidence" value="ECO:0007669"/>
    <property type="project" value="TreeGrafter"/>
</dbReference>
<dbReference type="FunFam" id="3.40.47.10:FF:000019">
    <property type="entry name" value="Polyketide synthase type I"/>
    <property type="match status" value="1"/>
</dbReference>
<comment type="function">
    <text evidence="4">Involved in production of the polyketide antibiotic thailandamide.</text>
</comment>
<dbReference type="InterPro" id="IPR016039">
    <property type="entry name" value="Thiolase-like"/>
</dbReference>
<dbReference type="PROSITE" id="PS00606">
    <property type="entry name" value="KS3_1"/>
    <property type="match status" value="1"/>
</dbReference>
<dbReference type="Pfam" id="PF00550">
    <property type="entry name" value="PP-binding"/>
    <property type="match status" value="1"/>
</dbReference>
<dbReference type="PROSITE" id="PS52004">
    <property type="entry name" value="KS3_2"/>
    <property type="match status" value="1"/>
</dbReference>
<dbReference type="Gene3D" id="1.10.1200.10">
    <property type="entry name" value="ACP-like"/>
    <property type="match status" value="1"/>
</dbReference>
<dbReference type="SMART" id="SM00822">
    <property type="entry name" value="PKS_KR"/>
    <property type="match status" value="1"/>
</dbReference>
<dbReference type="InterPro" id="IPR013968">
    <property type="entry name" value="PKS_KR"/>
</dbReference>
<evidence type="ECO:0000256" key="2">
    <source>
        <dbReference type="ARBA" id="ARBA00022553"/>
    </source>
</evidence>
<dbReference type="KEGG" id="bhg:I6G56_01275"/>
<dbReference type="PANTHER" id="PTHR43775:SF37">
    <property type="entry name" value="SI:DKEY-61P9.11"/>
    <property type="match status" value="1"/>
</dbReference>
<dbReference type="InterPro" id="IPR009081">
    <property type="entry name" value="PP-bd_ACP"/>
</dbReference>
<dbReference type="Pfam" id="PF00109">
    <property type="entry name" value="ketoacyl-synt"/>
    <property type="match status" value="1"/>
</dbReference>
<keyword evidence="1" id="KW-0596">Phosphopantetheine</keyword>
<dbReference type="SMART" id="SM00825">
    <property type="entry name" value="PKS_KS"/>
    <property type="match status" value="1"/>
</dbReference>
<dbReference type="RefSeq" id="WP_043283373.1">
    <property type="nucleotide sequence ID" value="NZ_CP013381.1"/>
</dbReference>
<reference evidence="5 6" key="1">
    <citation type="submission" date="2020-12" db="EMBL/GenBank/DDBJ databases">
        <title>FDA dAtabase for Regulatory Grade micrObial Sequences (FDA-ARGOS): Supporting development and validation of Infectious Disease Dx tests.</title>
        <authorList>
            <person name="Nelson B."/>
            <person name="Plummer A."/>
            <person name="Tallon L."/>
            <person name="Sadzewicz L."/>
            <person name="Zhao X."/>
            <person name="Boylan J."/>
            <person name="Ott S."/>
            <person name="Bowen H."/>
            <person name="Vavikolanu K."/>
            <person name="Mehta A."/>
            <person name="Aluvathingal J."/>
            <person name="Nadendla S."/>
            <person name="Myers T."/>
            <person name="Yan Y."/>
            <person name="Sichtig H."/>
        </authorList>
    </citation>
    <scope>NUCLEOTIDE SEQUENCE [LARGE SCALE GENOMIC DNA]</scope>
    <source>
        <strain evidence="5 6">FDAARGOS_899</strain>
        <plasmid evidence="5 6">unnamed</plasmid>
    </source>
</reference>
<evidence type="ECO:0000256" key="3">
    <source>
        <dbReference type="ARBA" id="ARBA00022679"/>
    </source>
</evidence>
<dbReference type="GO" id="GO:0031177">
    <property type="term" value="F:phosphopantetheine binding"/>
    <property type="evidence" value="ECO:0007669"/>
    <property type="project" value="InterPro"/>
</dbReference>
<dbReference type="SUPFAM" id="SSF51735">
    <property type="entry name" value="NAD(P)-binding Rossmann-fold domains"/>
    <property type="match status" value="2"/>
</dbReference>
<dbReference type="InterPro" id="IPR020806">
    <property type="entry name" value="PKS_PP-bd"/>
</dbReference>
<dbReference type="InterPro" id="IPR036291">
    <property type="entry name" value="NAD(P)-bd_dom_sf"/>
</dbReference>
<dbReference type="PROSITE" id="PS50075">
    <property type="entry name" value="CARRIER"/>
    <property type="match status" value="1"/>
</dbReference>
<dbReference type="GO" id="GO:0071770">
    <property type="term" value="P:DIM/DIP cell wall layer assembly"/>
    <property type="evidence" value="ECO:0007669"/>
    <property type="project" value="TreeGrafter"/>
</dbReference>
<evidence type="ECO:0000313" key="5">
    <source>
        <dbReference type="EMBL" id="QPS41942.1"/>
    </source>
</evidence>
<dbReference type="Pfam" id="PF02801">
    <property type="entry name" value="Ketoacyl-synt_C"/>
    <property type="match status" value="1"/>
</dbReference>
<dbReference type="EMBL" id="CP065685">
    <property type="protein sequence ID" value="QPS41942.1"/>
    <property type="molecule type" value="Genomic_DNA"/>
</dbReference>
<accession>A0A7T2TXM1</accession>
<dbReference type="InterPro" id="IPR014030">
    <property type="entry name" value="Ketoacyl_synth_N"/>
</dbReference>
<dbReference type="PANTHER" id="PTHR43775">
    <property type="entry name" value="FATTY ACID SYNTHASE"/>
    <property type="match status" value="1"/>
</dbReference>
<accession>A0A7U4P806</accession>
<name>A0A7U4P806_9BURK</name>
<evidence type="ECO:0000256" key="1">
    <source>
        <dbReference type="ARBA" id="ARBA00022450"/>
    </source>
</evidence>
<sequence>MSQIDTTVLMQNALREIERLQRKLGGVEQQLHAPIAVVGMGCRFAGADSPEELWQRLLDGADGVREVPVERWDAERYFDADPDASGRIYCRAGSFLDDIVSFDAGFFGISAREAAMLDPQQRMLLEVVWEAIERAGIPAAELKGSATGMFAGVMHQDYAHRFRQADDVDLYTASGNAPSVLAGRVSHVLGLHGPTLTIDTACSSSLVAVHLACNALRAGECDIAIVGGVNVVLSPVSTAAECRAHMLSASGRCRSFDDGADGFVRGEGCGVVVLQRLADAQAAGRTIDALIAGSAVNHDGRSAGLTVPNEHAQRELVRSALRAARVDASQVRYVEAHGTGTALGDPIEAAALASVFAGRDRDARVLLGSIKSNFGHLEGAAGIAGLIKAVLAVRHGVVPATLHVRTPNRGIEWDTLPLRLALGNEPIDTGDTPCIAGVSSFGFSGTNAHAIVVAPPRGDDGEAAGATSDAGVQLLAVSAKSDASLRGNAVRYADHLEGLDASAWAAACHASHVARSHFTHRLAVVAASADEMVRELRRFARGEAAAVRSGVCGAMPPGRAAASADADEARDPAERLSALAQRYVAGQPVDWPAPGGARGRLALLPTYAFDRQRYWIDERRATAASPLYRVAWQPLATTAGVRRAGARIVAGDPACCEQVAHALEAVGERCTIVPADHDAIRCAGPADLGIVLAFDAATPDDEAVAAIARHGALLGALARDLAATLSAGPVTVVTRGAMATGPAEDADPVAAALSAAVRVARREQGQAWRGTIDVDGSPASFDTLAALLADAPEEEQLAVRGATVLVPRLRRAGAGTPDAVPVLDADAAYVVTGGTGALGLATARWLAGRGARHLLLISRGAETGDAVQAACARLRADGVDVRVASADIADAGALRDALAAAGRPIRGVVHCAGVVRDAPLDTLDAAAFADVLRAKVGGAVLLDRLTDAQPLDFFLLYSSISAVVGRHGQATYAAANAYLDALAQRRCVRARPALSIGWGLWAAGMGAADAKTAARIRAGGLHPLGEADAFAALEQAFTGEPHVVVAAIDVDRIAAQPDLPRLIGGLTGRAPAARARTFSFEQLRGRTADARRAQVAEYLDAELRAVLSSPAALSHQASLLDLGVDSLTGAELRNALERALGVSIAITHMIDGSSLDALIERVMTQVERRLVTEQTSAAGADSEEITL</sequence>
<keyword evidence="2" id="KW-0597">Phosphoprotein</keyword>
<dbReference type="InterPro" id="IPR020841">
    <property type="entry name" value="PKS_Beta-ketoAc_synthase_dom"/>
</dbReference>
<keyword evidence="3" id="KW-0808">Transferase</keyword>
<dbReference type="Gene3D" id="3.30.70.3290">
    <property type="match status" value="1"/>
</dbReference>
<dbReference type="SUPFAM" id="SSF53901">
    <property type="entry name" value="Thiolase-like"/>
    <property type="match status" value="1"/>
</dbReference>
<dbReference type="GO" id="GO:0005886">
    <property type="term" value="C:plasma membrane"/>
    <property type="evidence" value="ECO:0007669"/>
    <property type="project" value="TreeGrafter"/>
</dbReference>
<dbReference type="Gene3D" id="3.40.47.10">
    <property type="match status" value="1"/>
</dbReference>
<dbReference type="Pfam" id="PF08659">
    <property type="entry name" value="KR"/>
    <property type="match status" value="1"/>
</dbReference>
<gene>
    <name evidence="5" type="ORF">I6G56_01275</name>
</gene>
<dbReference type="InterPro" id="IPR014031">
    <property type="entry name" value="Ketoacyl_synth_C"/>
</dbReference>
<protein>
    <submittedName>
        <fullName evidence="5">SDR family NAD(P)-dependent oxidoreductase</fullName>
    </submittedName>
</protein>
<proteinExistence type="predicted"/>
<dbReference type="Pfam" id="PF22621">
    <property type="entry name" value="CurL-like_PKS_C"/>
    <property type="match status" value="1"/>
</dbReference>
<dbReference type="InterPro" id="IPR057326">
    <property type="entry name" value="KR_dom"/>
</dbReference>
<dbReference type="Proteomes" id="UP000594943">
    <property type="component" value="Plasmid unnamed"/>
</dbReference>
<evidence type="ECO:0000256" key="4">
    <source>
        <dbReference type="ARBA" id="ARBA00054155"/>
    </source>
</evidence>
<organism evidence="5 6">
    <name type="scientific">Burkholderia humptydooensis</name>
    <dbReference type="NCBI Taxonomy" id="430531"/>
    <lineage>
        <taxon>Bacteria</taxon>
        <taxon>Pseudomonadati</taxon>
        <taxon>Pseudomonadota</taxon>
        <taxon>Betaproteobacteria</taxon>
        <taxon>Burkholderiales</taxon>
        <taxon>Burkholderiaceae</taxon>
        <taxon>Burkholderia</taxon>
        <taxon>pseudomallei group</taxon>
    </lineage>
</organism>
<dbReference type="Gene3D" id="3.40.50.720">
    <property type="entry name" value="NAD(P)-binding Rossmann-like Domain"/>
    <property type="match status" value="1"/>
</dbReference>
<keyword evidence="5" id="KW-0614">Plasmid</keyword>
<dbReference type="CDD" id="cd08952">
    <property type="entry name" value="KR_1_SDR_x"/>
    <property type="match status" value="1"/>
</dbReference>
<dbReference type="GO" id="GO:0004315">
    <property type="term" value="F:3-oxoacyl-[acyl-carrier-protein] synthase activity"/>
    <property type="evidence" value="ECO:0007669"/>
    <property type="project" value="InterPro"/>
</dbReference>